<name>A0ABX2AVV4_9BACT</name>
<feature type="chain" id="PRO_5045854264" evidence="1">
    <location>
        <begin position="24"/>
        <end position="786"/>
    </location>
</feature>
<gene>
    <name evidence="2" type="ORF">HPS55_04175</name>
</gene>
<dbReference type="Pfam" id="PF18939">
    <property type="entry name" value="DUF5686"/>
    <property type="match status" value="2"/>
</dbReference>
<dbReference type="RefSeq" id="WP_172176074.1">
    <property type="nucleotide sequence ID" value="NZ_CASGIA010000004.1"/>
</dbReference>
<protein>
    <submittedName>
        <fullName evidence="2">Carboxypeptidase-like regulatory domain-containing protein</fullName>
    </submittedName>
</protein>
<sequence>MTRRLLLLLVMVACTLTVNRAHATIAGYNGRTYGDSVRWYERVQRLDEVTVTTRRKHYSRKNNPAVELMKKVIAAKRRSELSRHDYYSYEKYQKLTLATNDIHPEDLTKGMLAKIPDVFRQVELCPYNNKLILPVMKTETLTQKVYRRQPHSEREIVKGDRADGVNNAFQSGDLLVAALKDFFTDVDIYDEQIALLQQRFTSPISRDAIGFYRFYIIDTLSIDGYRCIRLSFVPNNPQDFGFSGDICILDDSSYQVKRCDLTIPKRSDVNFVDDIRIVQEFTKLENGEWVLTTDDMIVEIRLFDFLQKGVVIRNTRMGGHSFSPLSDSMLKDETHTETAHKAQNRSEAFWEAHRPLGLTTSERRMDEFEENFKNMGGSKILTFIVRALVENYIETDRRKEYNKLDIGPVLSTASVNSIDGLRTRIGGQTTAHLHPHLFFNGYYAHGWKSRQNYYKTELTYSFNRKDYLPHEFPMRSITFASAYDICTPTDKFLSTDKDNMFSSIKWDRTDRLVLYNRQQLTIIREEECGLRSTISLKTEKNKAAAGLGLTPYSLRTTELRAELRYAPGENFVSTKQHRRMINLDAPVFTLSHATGIDGFLGGQYRYNLTEMSFFKRFRAKSWGKVDVSLKAGAQWNRVPFPLLIMPASNVSYIVQRDMFGLMSNMEFLTDRYASAHLSWDLNGKIFNRIPLLRNLKWRECLGIRTMWGTLTDKNNPESASNTGGNILMPFPEGAHAMNPDKPYVEIIAGVHNIFRCLHVEYVRRLTYLDLPTASRHGVRFKLSVKF</sequence>
<evidence type="ECO:0000313" key="3">
    <source>
        <dbReference type="Proteomes" id="UP001193734"/>
    </source>
</evidence>
<evidence type="ECO:0000256" key="1">
    <source>
        <dbReference type="SAM" id="SignalP"/>
    </source>
</evidence>
<evidence type="ECO:0000313" key="2">
    <source>
        <dbReference type="EMBL" id="NPE13532.1"/>
    </source>
</evidence>
<keyword evidence="1" id="KW-0732">Signal</keyword>
<proteinExistence type="predicted"/>
<dbReference type="EMBL" id="JABKKE010000005">
    <property type="protein sequence ID" value="NPE13532.1"/>
    <property type="molecule type" value="Genomic_DNA"/>
</dbReference>
<reference evidence="2 3" key="1">
    <citation type="submission" date="2020-05" db="EMBL/GenBank/DDBJ databases">
        <title>Distinct polysaccharide utilization as determinants for interspecies competition between intestinal Prevotella spp.</title>
        <authorList>
            <person name="Galvez E.J.C."/>
            <person name="Iljazovic A."/>
            <person name="Strowig T."/>
        </authorList>
    </citation>
    <scope>NUCLEOTIDE SEQUENCE [LARGE SCALE GENOMIC DNA]</scope>
    <source>
        <strain evidence="2 3">PROD</strain>
    </source>
</reference>
<dbReference type="GeneID" id="82156957"/>
<feature type="signal peptide" evidence="1">
    <location>
        <begin position="1"/>
        <end position="23"/>
    </location>
</feature>
<dbReference type="InterPro" id="IPR043741">
    <property type="entry name" value="DUF5686"/>
</dbReference>
<dbReference type="Proteomes" id="UP001193734">
    <property type="component" value="Unassembled WGS sequence"/>
</dbReference>
<keyword evidence="3" id="KW-1185">Reference proteome</keyword>
<accession>A0ABX2AVV4</accession>
<organism evidence="2 3">
    <name type="scientific">Xylanibacter rodentium</name>
    <dbReference type="NCBI Taxonomy" id="2736289"/>
    <lineage>
        <taxon>Bacteria</taxon>
        <taxon>Pseudomonadati</taxon>
        <taxon>Bacteroidota</taxon>
        <taxon>Bacteroidia</taxon>
        <taxon>Bacteroidales</taxon>
        <taxon>Prevotellaceae</taxon>
        <taxon>Xylanibacter</taxon>
    </lineage>
</organism>
<comment type="caution">
    <text evidence="2">The sequence shown here is derived from an EMBL/GenBank/DDBJ whole genome shotgun (WGS) entry which is preliminary data.</text>
</comment>